<proteinExistence type="predicted"/>
<organism evidence="1 2">
    <name type="scientific">Pleuronectes platessa</name>
    <name type="common">European plaice</name>
    <dbReference type="NCBI Taxonomy" id="8262"/>
    <lineage>
        <taxon>Eukaryota</taxon>
        <taxon>Metazoa</taxon>
        <taxon>Chordata</taxon>
        <taxon>Craniata</taxon>
        <taxon>Vertebrata</taxon>
        <taxon>Euteleostomi</taxon>
        <taxon>Actinopterygii</taxon>
        <taxon>Neopterygii</taxon>
        <taxon>Teleostei</taxon>
        <taxon>Neoteleostei</taxon>
        <taxon>Acanthomorphata</taxon>
        <taxon>Carangaria</taxon>
        <taxon>Pleuronectiformes</taxon>
        <taxon>Pleuronectoidei</taxon>
        <taxon>Pleuronectidae</taxon>
        <taxon>Pleuronectes</taxon>
    </lineage>
</organism>
<accession>A0A9N7TUX7</accession>
<dbReference type="AlphaFoldDB" id="A0A9N7TUX7"/>
<evidence type="ECO:0000313" key="1">
    <source>
        <dbReference type="EMBL" id="CAB1419586.1"/>
    </source>
</evidence>
<dbReference type="EMBL" id="CADEAL010000399">
    <property type="protein sequence ID" value="CAB1419586.1"/>
    <property type="molecule type" value="Genomic_DNA"/>
</dbReference>
<sequence length="283" mass="30658">MNLTPDRSRDHAPSTVLGLLRFEQTTPVWSVAEPRCRDGSTCQSRAHHASHSLGAPEPKKEMTGLWCMNVARLLTADAPRPRCTEPSHNHRGITGNAGFHGCFTAPLLAEGVQLLLPMAQGSAVSDVERFGHAIHQQRLRLGLISVSDADSPARVSLNSKETGQRAAPWSLCGLVIRLPAPPLLSANVSVSTWDGRGPETYPAEVCSQKPFQMRGLQMWPRCIQTFSDTAWSVGYIPAPEALDPLHTTTTTTSTMLTTSSPLQTGEQTTLGWSATPAYTCHKT</sequence>
<dbReference type="Proteomes" id="UP001153269">
    <property type="component" value="Unassembled WGS sequence"/>
</dbReference>
<comment type="caution">
    <text evidence="1">The sequence shown here is derived from an EMBL/GenBank/DDBJ whole genome shotgun (WGS) entry which is preliminary data.</text>
</comment>
<evidence type="ECO:0000313" key="2">
    <source>
        <dbReference type="Proteomes" id="UP001153269"/>
    </source>
</evidence>
<name>A0A9N7TUX7_PLEPL</name>
<protein>
    <submittedName>
        <fullName evidence="1">Uncharacterized protein</fullName>
    </submittedName>
</protein>
<gene>
    <name evidence="1" type="ORF">PLEPLA_LOCUS7434</name>
</gene>
<keyword evidence="2" id="KW-1185">Reference proteome</keyword>
<reference evidence="1" key="1">
    <citation type="submission" date="2020-03" db="EMBL/GenBank/DDBJ databases">
        <authorList>
            <person name="Weist P."/>
        </authorList>
    </citation>
    <scope>NUCLEOTIDE SEQUENCE</scope>
</reference>